<keyword evidence="4" id="KW-1185">Reference proteome</keyword>
<comment type="caution">
    <text evidence="3">The sequence shown here is derived from an EMBL/GenBank/DDBJ whole genome shotgun (WGS) entry which is preliminary data.</text>
</comment>
<proteinExistence type="predicted"/>
<dbReference type="InterPro" id="IPR007484">
    <property type="entry name" value="Peptidase_M28"/>
</dbReference>
<gene>
    <name evidence="3" type="ORF">C7I55_01980</name>
</gene>
<organism evidence="3 4">
    <name type="scientific">Allosphingosinicella deserti</name>
    <dbReference type="NCBI Taxonomy" id="2116704"/>
    <lineage>
        <taxon>Bacteria</taxon>
        <taxon>Pseudomonadati</taxon>
        <taxon>Pseudomonadota</taxon>
        <taxon>Alphaproteobacteria</taxon>
        <taxon>Sphingomonadales</taxon>
        <taxon>Sphingomonadaceae</taxon>
        <taxon>Allosphingosinicella</taxon>
    </lineage>
</organism>
<dbReference type="SUPFAM" id="SSF53187">
    <property type="entry name" value="Zn-dependent exopeptidases"/>
    <property type="match status" value="1"/>
</dbReference>
<dbReference type="OrthoDB" id="9769665at2"/>
<dbReference type="Gene3D" id="3.40.630.10">
    <property type="entry name" value="Zn peptidases"/>
    <property type="match status" value="1"/>
</dbReference>
<evidence type="ECO:0000256" key="1">
    <source>
        <dbReference type="SAM" id="SignalP"/>
    </source>
</evidence>
<feature type="signal peptide" evidence="1">
    <location>
        <begin position="1"/>
        <end position="19"/>
    </location>
</feature>
<dbReference type="Gene3D" id="3.50.30.30">
    <property type="match status" value="1"/>
</dbReference>
<dbReference type="GO" id="GO:0008235">
    <property type="term" value="F:metalloexopeptidase activity"/>
    <property type="evidence" value="ECO:0007669"/>
    <property type="project" value="InterPro"/>
</dbReference>
<dbReference type="PANTHER" id="PTHR12147">
    <property type="entry name" value="METALLOPEPTIDASE M28 FAMILY MEMBER"/>
    <property type="match status" value="1"/>
</dbReference>
<feature type="domain" description="Peptidase M28" evidence="2">
    <location>
        <begin position="270"/>
        <end position="482"/>
    </location>
</feature>
<accession>A0A2P7QZ02</accession>
<dbReference type="EMBL" id="PXYI01000001">
    <property type="protein sequence ID" value="PSJ43179.1"/>
    <property type="molecule type" value="Genomic_DNA"/>
</dbReference>
<dbReference type="GO" id="GO:0006508">
    <property type="term" value="P:proteolysis"/>
    <property type="evidence" value="ECO:0007669"/>
    <property type="project" value="InterPro"/>
</dbReference>
<dbReference type="Proteomes" id="UP000241167">
    <property type="component" value="Unassembled WGS sequence"/>
</dbReference>
<dbReference type="PANTHER" id="PTHR12147:SF26">
    <property type="entry name" value="PEPTIDASE M28 DOMAIN-CONTAINING PROTEIN"/>
    <property type="match status" value="1"/>
</dbReference>
<dbReference type="AlphaFoldDB" id="A0A2P7QZ02"/>
<evidence type="ECO:0000313" key="3">
    <source>
        <dbReference type="EMBL" id="PSJ43179.1"/>
    </source>
</evidence>
<evidence type="ECO:0000259" key="2">
    <source>
        <dbReference type="Pfam" id="PF04389"/>
    </source>
</evidence>
<dbReference type="RefSeq" id="WP_106511199.1">
    <property type="nucleotide sequence ID" value="NZ_PXYI01000001.1"/>
</dbReference>
<feature type="chain" id="PRO_5015110375" description="Peptidase M28 domain-containing protein" evidence="1">
    <location>
        <begin position="20"/>
        <end position="665"/>
    </location>
</feature>
<name>A0A2P7QZ02_9SPHN</name>
<sequence length="665" mass="71744">MRALVLPIAAAFSLSPAAAAEQEPKAPLLTAAETRALASEISGAAAKRTIEALSLHHRMRGSEGYAAAASLMVDRLKAYGLSGVEMIRLPTDGKIFYGTQCSRPAWNARSAELWEQTELGGLWTDSVRIASWADQPIILAQDSVSGRAEAALVDVGAGSSSADYAGKDVRGKLVLTSSQPEAVARLAVTERGAAGIVSWAQNQRTGWWGEDQSLIRWGHLSSWTDPTFAFMVSPAQAHAWQQRMAAGKTVRLRAAVEAGRASGAYLIPTAIIPGEDKAHEIVFSCHLDHPSPGANDNASGCSGILEIARTFTRLISQGRLKPPKRTIRFVWPAEIEGTIALLDARPELAKRALATIHLDMIGGNTDITKSRLLVEGAPPSLPSFVGDVGFAIARWVNAQASAYANTGAADFEMVEPGGTRNPLDARIGGFSEGSDHQVWAEGSWRVPVLYVADWPDRYIHTQKDVPANIDPTKLKRAMFIAAGAAWVLANLETESRELVQLLSAETQQRQADLTRRALTMSEVEAANLWRWSGSYEVDVARSLGRFGVTRPALRPEGRGTPTEPAFKTTYQRNPRLKGPMDGFGYSWLEDRLEQEGLPRPALLSRAPQWAGASYGYEALNLVDGIRSIQDIADDLSATVGAAPVTEVAEFLTTLERLGVIEPTQG</sequence>
<protein>
    <recommendedName>
        <fullName evidence="2">Peptidase M28 domain-containing protein</fullName>
    </recommendedName>
</protein>
<keyword evidence="1" id="KW-0732">Signal</keyword>
<evidence type="ECO:0000313" key="4">
    <source>
        <dbReference type="Proteomes" id="UP000241167"/>
    </source>
</evidence>
<dbReference type="InterPro" id="IPR045175">
    <property type="entry name" value="M28_fam"/>
</dbReference>
<dbReference type="Pfam" id="PF04389">
    <property type="entry name" value="Peptidase_M28"/>
    <property type="match status" value="1"/>
</dbReference>
<reference evidence="3 4" key="1">
    <citation type="submission" date="2018-03" db="EMBL/GenBank/DDBJ databases">
        <title>The draft genome of Sphingosinicella sp. GL-C-18.</title>
        <authorList>
            <person name="Liu L."/>
            <person name="Li L."/>
            <person name="Liang L."/>
            <person name="Zhang X."/>
            <person name="Wang T."/>
        </authorList>
    </citation>
    <scope>NUCLEOTIDE SEQUENCE [LARGE SCALE GENOMIC DNA]</scope>
    <source>
        <strain evidence="3 4">GL-C-18</strain>
    </source>
</reference>